<dbReference type="InterPro" id="IPR057240">
    <property type="entry name" value="ParB_dimer_C"/>
</dbReference>
<dbReference type="Gene3D" id="1.10.10.2830">
    <property type="match status" value="1"/>
</dbReference>
<dbReference type="FunFam" id="3.90.1530.30:FF:000001">
    <property type="entry name" value="Chromosome partitioning protein ParB"/>
    <property type="match status" value="1"/>
</dbReference>
<dbReference type="Pfam" id="PF23552">
    <property type="entry name" value="ParB_C"/>
    <property type="match status" value="1"/>
</dbReference>
<dbReference type="GO" id="GO:0003677">
    <property type="term" value="F:DNA binding"/>
    <property type="evidence" value="ECO:0007669"/>
    <property type="project" value="UniProtKB-KW"/>
</dbReference>
<sequence>MGRRGLGRGLSALISTGESVGGLRFEEVPVSAIRPNTHQPRRSFGEAGIRELAASIREVGILQPLVIRATENGFELIAGERRLRAAKEAGLDRVPVLIRQAAESESMELALVENLQREDLNPLETAAAYQALMDSFGFTKEQLAERLGKSRTAVTNTLRLTRLPASIRALILEGELTEGHARALLPLEEEGWMLRVADRIITEKLSVRRTEEIVREELADPEPQDVQERSPQRRPEEEYGDASRRLQEALGLPAKVKASRKGGKIEIRFRSGEELEGLLTLLISQTVSE</sequence>
<evidence type="ECO:0000256" key="4">
    <source>
        <dbReference type="SAM" id="MobiDB-lite"/>
    </source>
</evidence>
<dbReference type="Pfam" id="PF17762">
    <property type="entry name" value="HTH_ParB"/>
    <property type="match status" value="1"/>
</dbReference>
<dbReference type="Pfam" id="PF02195">
    <property type="entry name" value="ParB_N"/>
    <property type="match status" value="1"/>
</dbReference>
<accession>A0A6G8Q274</accession>
<dbReference type="InterPro" id="IPR004437">
    <property type="entry name" value="ParB/RepB/Spo0J"/>
</dbReference>
<dbReference type="GO" id="GO:0007059">
    <property type="term" value="P:chromosome segregation"/>
    <property type="evidence" value="ECO:0007669"/>
    <property type="project" value="UniProtKB-KW"/>
</dbReference>
<gene>
    <name evidence="6" type="ORF">GBA65_20940</name>
</gene>
<feature type="domain" description="ParB-like N-terminal" evidence="5">
    <location>
        <begin position="26"/>
        <end position="115"/>
    </location>
</feature>
<dbReference type="KEGG" id="rmar:GBA65_20940"/>
<organism evidence="6 7">
    <name type="scientific">Rubrobacter marinus</name>
    <dbReference type="NCBI Taxonomy" id="2653852"/>
    <lineage>
        <taxon>Bacteria</taxon>
        <taxon>Bacillati</taxon>
        <taxon>Actinomycetota</taxon>
        <taxon>Rubrobacteria</taxon>
        <taxon>Rubrobacterales</taxon>
        <taxon>Rubrobacteraceae</taxon>
        <taxon>Rubrobacter</taxon>
    </lineage>
</organism>
<keyword evidence="7" id="KW-1185">Reference proteome</keyword>
<dbReference type="SUPFAM" id="SSF109709">
    <property type="entry name" value="KorB DNA-binding domain-like"/>
    <property type="match status" value="1"/>
</dbReference>
<dbReference type="PANTHER" id="PTHR33375:SF1">
    <property type="entry name" value="CHROMOSOME-PARTITIONING PROTEIN PARB-RELATED"/>
    <property type="match status" value="1"/>
</dbReference>
<dbReference type="InterPro" id="IPR003115">
    <property type="entry name" value="ParB_N"/>
</dbReference>
<name>A0A6G8Q274_9ACTN</name>
<dbReference type="RefSeq" id="WP_166398235.1">
    <property type="nucleotide sequence ID" value="NZ_CP045121.1"/>
</dbReference>
<dbReference type="PANTHER" id="PTHR33375">
    <property type="entry name" value="CHROMOSOME-PARTITIONING PROTEIN PARB-RELATED"/>
    <property type="match status" value="1"/>
</dbReference>
<feature type="region of interest" description="Disordered" evidence="4">
    <location>
        <begin position="216"/>
        <end position="251"/>
    </location>
</feature>
<dbReference type="Proteomes" id="UP000502706">
    <property type="component" value="Chromosome"/>
</dbReference>
<dbReference type="InterPro" id="IPR036086">
    <property type="entry name" value="ParB/Sulfiredoxin_sf"/>
</dbReference>
<dbReference type="SUPFAM" id="SSF110849">
    <property type="entry name" value="ParB/Sulfiredoxin"/>
    <property type="match status" value="1"/>
</dbReference>
<evidence type="ECO:0000256" key="3">
    <source>
        <dbReference type="ARBA" id="ARBA00023125"/>
    </source>
</evidence>
<evidence type="ECO:0000313" key="7">
    <source>
        <dbReference type="Proteomes" id="UP000502706"/>
    </source>
</evidence>
<comment type="similarity">
    <text evidence="1">Belongs to the ParB family.</text>
</comment>
<reference evidence="6 7" key="1">
    <citation type="submission" date="2019-10" db="EMBL/GenBank/DDBJ databases">
        <title>Rubrobacter sp nov SCSIO 52915 isolated from a deep-sea sediment in the South China Sea.</title>
        <authorList>
            <person name="Chen R.W."/>
        </authorList>
    </citation>
    <scope>NUCLEOTIDE SEQUENCE [LARGE SCALE GENOMIC DNA]</scope>
    <source>
        <strain evidence="6 7">SCSIO 52915</strain>
    </source>
</reference>
<dbReference type="InterPro" id="IPR041468">
    <property type="entry name" value="HTH_ParB/Spo0J"/>
</dbReference>
<dbReference type="NCBIfam" id="TIGR00180">
    <property type="entry name" value="parB_part"/>
    <property type="match status" value="1"/>
</dbReference>
<feature type="compositionally biased region" description="Basic and acidic residues" evidence="4">
    <location>
        <begin position="226"/>
        <end position="247"/>
    </location>
</feature>
<keyword evidence="2" id="KW-0159">Chromosome partition</keyword>
<evidence type="ECO:0000256" key="2">
    <source>
        <dbReference type="ARBA" id="ARBA00022829"/>
    </source>
</evidence>
<dbReference type="FunFam" id="1.10.10.2830:FF:000001">
    <property type="entry name" value="Chromosome partitioning protein ParB"/>
    <property type="match status" value="1"/>
</dbReference>
<dbReference type="GO" id="GO:0045881">
    <property type="term" value="P:positive regulation of sporulation resulting in formation of a cellular spore"/>
    <property type="evidence" value="ECO:0007669"/>
    <property type="project" value="TreeGrafter"/>
</dbReference>
<dbReference type="CDD" id="cd16393">
    <property type="entry name" value="SPO0J_N"/>
    <property type="match status" value="1"/>
</dbReference>
<protein>
    <submittedName>
        <fullName evidence="6">ParB/RepB/Spo0J family partition protein</fullName>
    </submittedName>
</protein>
<dbReference type="InterPro" id="IPR050336">
    <property type="entry name" value="Chromosome_partition/occlusion"/>
</dbReference>
<proteinExistence type="inferred from homology"/>
<dbReference type="GO" id="GO:0005694">
    <property type="term" value="C:chromosome"/>
    <property type="evidence" value="ECO:0007669"/>
    <property type="project" value="TreeGrafter"/>
</dbReference>
<keyword evidence="3" id="KW-0238">DNA-binding</keyword>
<dbReference type="SMART" id="SM00470">
    <property type="entry name" value="ParB"/>
    <property type="match status" value="1"/>
</dbReference>
<dbReference type="AlphaFoldDB" id="A0A6G8Q274"/>
<dbReference type="EMBL" id="CP045121">
    <property type="protein sequence ID" value="QIN80566.1"/>
    <property type="molecule type" value="Genomic_DNA"/>
</dbReference>
<evidence type="ECO:0000259" key="5">
    <source>
        <dbReference type="SMART" id="SM00470"/>
    </source>
</evidence>
<dbReference type="Gene3D" id="3.90.1530.30">
    <property type="match status" value="1"/>
</dbReference>
<evidence type="ECO:0000313" key="6">
    <source>
        <dbReference type="EMBL" id="QIN80566.1"/>
    </source>
</evidence>
<evidence type="ECO:0000256" key="1">
    <source>
        <dbReference type="ARBA" id="ARBA00006295"/>
    </source>
</evidence>